<evidence type="ECO:0000313" key="3">
    <source>
        <dbReference type="Proteomes" id="UP000319525"/>
    </source>
</evidence>
<evidence type="ECO:0000313" key="2">
    <source>
        <dbReference type="EMBL" id="GEB47283.1"/>
    </source>
</evidence>
<feature type="compositionally biased region" description="Low complexity" evidence="1">
    <location>
        <begin position="13"/>
        <end position="31"/>
    </location>
</feature>
<sequence length="100" mass="10484">MITTPGSDGRAISSLTGTNASTTGAGGSTAAPVVESDVPALLDEFEDSDVSERLDEFEELEVPEPLDEFEEFDVPFALGLCRVGAGYPASLYQRATARAV</sequence>
<dbReference type="AlphaFoldDB" id="A0A4Y3QRH1"/>
<proteinExistence type="predicted"/>
<protein>
    <submittedName>
        <fullName evidence="2">Uncharacterized protein</fullName>
    </submittedName>
</protein>
<evidence type="ECO:0000256" key="1">
    <source>
        <dbReference type="SAM" id="MobiDB-lite"/>
    </source>
</evidence>
<dbReference type="Proteomes" id="UP000319525">
    <property type="component" value="Unassembled WGS sequence"/>
</dbReference>
<organism evidence="2 3">
    <name type="scientific">Microbacterium testaceum</name>
    <name type="common">Aureobacterium testaceum</name>
    <name type="synonym">Brevibacterium testaceum</name>
    <dbReference type="NCBI Taxonomy" id="2033"/>
    <lineage>
        <taxon>Bacteria</taxon>
        <taxon>Bacillati</taxon>
        <taxon>Actinomycetota</taxon>
        <taxon>Actinomycetes</taxon>
        <taxon>Micrococcales</taxon>
        <taxon>Microbacteriaceae</taxon>
        <taxon>Microbacterium</taxon>
    </lineage>
</organism>
<feature type="region of interest" description="Disordered" evidence="1">
    <location>
        <begin position="1"/>
        <end position="33"/>
    </location>
</feature>
<name>A0A4Y3QRH1_MICTE</name>
<gene>
    <name evidence="2" type="ORF">MTE01_32280</name>
</gene>
<accession>A0A4Y3QRH1</accession>
<comment type="caution">
    <text evidence="2">The sequence shown here is derived from an EMBL/GenBank/DDBJ whole genome shotgun (WGS) entry which is preliminary data.</text>
</comment>
<dbReference type="EMBL" id="BJML01000015">
    <property type="protein sequence ID" value="GEB47283.1"/>
    <property type="molecule type" value="Genomic_DNA"/>
</dbReference>
<reference evidence="2 3" key="1">
    <citation type="submission" date="2019-06" db="EMBL/GenBank/DDBJ databases">
        <title>Whole genome shotgun sequence of Microbacterium testaceum NBRC 12675.</title>
        <authorList>
            <person name="Hosoyama A."/>
            <person name="Uohara A."/>
            <person name="Ohji S."/>
            <person name="Ichikawa N."/>
        </authorList>
    </citation>
    <scope>NUCLEOTIDE SEQUENCE [LARGE SCALE GENOMIC DNA]</scope>
    <source>
        <strain evidence="2 3">NBRC 12675</strain>
    </source>
</reference>